<keyword evidence="3" id="KW-1185">Reference proteome</keyword>
<evidence type="ECO:0000256" key="1">
    <source>
        <dbReference type="SAM" id="MobiDB-lite"/>
    </source>
</evidence>
<organism evidence="2 3">
    <name type="scientific">Collichthys lucidus</name>
    <name type="common">Big head croaker</name>
    <name type="synonym">Sciaena lucida</name>
    <dbReference type="NCBI Taxonomy" id="240159"/>
    <lineage>
        <taxon>Eukaryota</taxon>
        <taxon>Metazoa</taxon>
        <taxon>Chordata</taxon>
        <taxon>Craniata</taxon>
        <taxon>Vertebrata</taxon>
        <taxon>Euteleostomi</taxon>
        <taxon>Actinopterygii</taxon>
        <taxon>Neopterygii</taxon>
        <taxon>Teleostei</taxon>
        <taxon>Neoteleostei</taxon>
        <taxon>Acanthomorphata</taxon>
        <taxon>Eupercaria</taxon>
        <taxon>Sciaenidae</taxon>
        <taxon>Collichthys</taxon>
    </lineage>
</organism>
<dbReference type="AlphaFoldDB" id="A0A4U5VM14"/>
<reference evidence="2 3" key="1">
    <citation type="submission" date="2019-01" db="EMBL/GenBank/DDBJ databases">
        <title>Genome Assembly of Collichthys lucidus.</title>
        <authorList>
            <person name="Cai M."/>
            <person name="Xiao S."/>
        </authorList>
    </citation>
    <scope>NUCLEOTIDE SEQUENCE [LARGE SCALE GENOMIC DNA]</scope>
    <source>
        <strain evidence="2">JT15FE1705JMU</strain>
        <tissue evidence="2">Muscle</tissue>
    </source>
</reference>
<gene>
    <name evidence="2" type="ORF">D9C73_022598</name>
</gene>
<name>A0A4U5VM14_COLLU</name>
<proteinExistence type="predicted"/>
<protein>
    <submittedName>
        <fullName evidence="2">Uncharacterized protein</fullName>
    </submittedName>
</protein>
<accession>A0A4U5VM14</accession>
<feature type="region of interest" description="Disordered" evidence="1">
    <location>
        <begin position="100"/>
        <end position="136"/>
    </location>
</feature>
<dbReference type="EMBL" id="CM014097">
    <property type="protein sequence ID" value="TKS88971.1"/>
    <property type="molecule type" value="Genomic_DNA"/>
</dbReference>
<dbReference type="Proteomes" id="UP000298787">
    <property type="component" value="Chromosome 20"/>
</dbReference>
<feature type="compositionally biased region" description="Basic and acidic residues" evidence="1">
    <location>
        <begin position="106"/>
        <end position="136"/>
    </location>
</feature>
<sequence>MSKTDSKAATDMTEAMEKTMQQLHGRFQAVSAQLESKNILYMFVCVTVTDYIQTTADNSTFTPPRLSVWVVSTSKEVSYFLPWRMRQFSDVSVYQQRSKWMAKKGKNGEEKLEDRRSGSIKGEWKRKMGERGEGRE</sequence>
<evidence type="ECO:0000313" key="2">
    <source>
        <dbReference type="EMBL" id="TKS88971.1"/>
    </source>
</evidence>
<evidence type="ECO:0000313" key="3">
    <source>
        <dbReference type="Proteomes" id="UP000298787"/>
    </source>
</evidence>
<dbReference type="Gene3D" id="1.20.5.430">
    <property type="match status" value="1"/>
</dbReference>